<evidence type="ECO:0000313" key="2">
    <source>
        <dbReference type="EMBL" id="MBL0385758.1"/>
    </source>
</evidence>
<protein>
    <submittedName>
        <fullName evidence="2">GNAT family N-acetyltransferase</fullName>
    </submittedName>
</protein>
<sequence>MTTNRESNLEISVVPANDASWDDLDAVLGSARCHGGRCYCQRFKIPASKWREVEDDERAFLLRAESNCGEPESSTTSGLVAYLDGQPVGWCAVEPRIAYPNLLKSRVPWAERDEDKSDKGVWTITCFVVRKGYRRRGITYALTRAAVDFAQKQGARAIEGYPMVTVQGEEITWGELHVGSHKAFVAAGFREVTRPTTRRVVMRLELV</sequence>
<organism evidence="2 3">
    <name type="scientific">Tumebacillus amylolyticus</name>
    <dbReference type="NCBI Taxonomy" id="2801339"/>
    <lineage>
        <taxon>Bacteria</taxon>
        <taxon>Bacillati</taxon>
        <taxon>Bacillota</taxon>
        <taxon>Bacilli</taxon>
        <taxon>Bacillales</taxon>
        <taxon>Alicyclobacillaceae</taxon>
        <taxon>Tumebacillus</taxon>
    </lineage>
</organism>
<evidence type="ECO:0000259" key="1">
    <source>
        <dbReference type="PROSITE" id="PS51186"/>
    </source>
</evidence>
<dbReference type="Pfam" id="PF00583">
    <property type="entry name" value="Acetyltransf_1"/>
    <property type="match status" value="1"/>
</dbReference>
<keyword evidence="3" id="KW-1185">Reference proteome</keyword>
<dbReference type="InterPro" id="IPR016181">
    <property type="entry name" value="Acyl_CoA_acyltransferase"/>
</dbReference>
<dbReference type="CDD" id="cd04301">
    <property type="entry name" value="NAT_SF"/>
    <property type="match status" value="1"/>
</dbReference>
<proteinExistence type="predicted"/>
<accession>A0ABS1J653</accession>
<feature type="domain" description="N-acetyltransferase" evidence="1">
    <location>
        <begin position="11"/>
        <end position="207"/>
    </location>
</feature>
<reference evidence="2 3" key="1">
    <citation type="submission" date="2021-01" db="EMBL/GenBank/DDBJ databases">
        <title>Tumebacillus sp. strain ITR2 16S ribosomal RNA gene Genome sequencing and assembly.</title>
        <authorList>
            <person name="Kang M."/>
        </authorList>
    </citation>
    <scope>NUCLEOTIDE SEQUENCE [LARGE SCALE GENOMIC DNA]</scope>
    <source>
        <strain evidence="2 3">ITR2</strain>
    </source>
</reference>
<dbReference type="Proteomes" id="UP000602284">
    <property type="component" value="Unassembled WGS sequence"/>
</dbReference>
<dbReference type="InterPro" id="IPR000182">
    <property type="entry name" value="GNAT_dom"/>
</dbReference>
<dbReference type="SUPFAM" id="SSF55729">
    <property type="entry name" value="Acyl-CoA N-acyltransferases (Nat)"/>
    <property type="match status" value="1"/>
</dbReference>
<dbReference type="RefSeq" id="WP_201631247.1">
    <property type="nucleotide sequence ID" value="NZ_JAEQNB010000001.1"/>
</dbReference>
<dbReference type="EMBL" id="JAEQNB010000001">
    <property type="protein sequence ID" value="MBL0385758.1"/>
    <property type="molecule type" value="Genomic_DNA"/>
</dbReference>
<comment type="caution">
    <text evidence="2">The sequence shown here is derived from an EMBL/GenBank/DDBJ whole genome shotgun (WGS) entry which is preliminary data.</text>
</comment>
<name>A0ABS1J653_9BACL</name>
<dbReference type="Gene3D" id="3.40.630.30">
    <property type="match status" value="1"/>
</dbReference>
<gene>
    <name evidence="2" type="ORF">JJB07_03770</name>
</gene>
<dbReference type="PROSITE" id="PS51186">
    <property type="entry name" value="GNAT"/>
    <property type="match status" value="1"/>
</dbReference>
<evidence type="ECO:0000313" key="3">
    <source>
        <dbReference type="Proteomes" id="UP000602284"/>
    </source>
</evidence>